<evidence type="ECO:0000256" key="4">
    <source>
        <dbReference type="ARBA" id="ARBA00023004"/>
    </source>
</evidence>
<evidence type="ECO:0000256" key="5">
    <source>
        <dbReference type="ARBA" id="ARBA00023239"/>
    </source>
</evidence>
<keyword evidence="5" id="KW-0456">Lyase</keyword>
<evidence type="ECO:0000256" key="2">
    <source>
        <dbReference type="ARBA" id="ARBA00022617"/>
    </source>
</evidence>
<dbReference type="GO" id="GO:0046872">
    <property type="term" value="F:metal ion binding"/>
    <property type="evidence" value="ECO:0007669"/>
    <property type="project" value="UniProtKB-KW"/>
</dbReference>
<dbReference type="OrthoDB" id="3465714at2759"/>
<protein>
    <submittedName>
        <fullName evidence="6">Uncharacterized protein</fullName>
    </submittedName>
</protein>
<keyword evidence="3" id="KW-0479">Metal-binding</keyword>
<dbReference type="GO" id="GO:0016829">
    <property type="term" value="F:lyase activity"/>
    <property type="evidence" value="ECO:0007669"/>
    <property type="project" value="UniProtKB-KW"/>
</dbReference>
<keyword evidence="4" id="KW-0408">Iron</keyword>
<evidence type="ECO:0000313" key="6">
    <source>
        <dbReference type="EMBL" id="KAF4627420.1"/>
    </source>
</evidence>
<dbReference type="Pfam" id="PF13816">
    <property type="entry name" value="Dehydratase_hem"/>
    <property type="match status" value="1"/>
</dbReference>
<name>A0A8H4W0N2_9HELO</name>
<reference evidence="6 7" key="1">
    <citation type="submission" date="2020-03" db="EMBL/GenBank/DDBJ databases">
        <title>Draft Genome Sequence of Cudoniella acicularis.</title>
        <authorList>
            <person name="Buettner E."/>
            <person name="Kellner H."/>
        </authorList>
    </citation>
    <scope>NUCLEOTIDE SEQUENCE [LARGE SCALE GENOMIC DNA]</scope>
    <source>
        <strain evidence="6 7">DSM 108380</strain>
    </source>
</reference>
<dbReference type="AlphaFoldDB" id="A0A8H4W0N2"/>
<gene>
    <name evidence="6" type="ORF">G7Y89_g10736</name>
</gene>
<proteinExistence type="predicted"/>
<accession>A0A8H4W0N2</accession>
<evidence type="ECO:0000256" key="1">
    <source>
        <dbReference type="ARBA" id="ARBA00001970"/>
    </source>
</evidence>
<sequence length="353" mass="39460">MVFLTDLDGDDYVFAYGLFGVQYETLTSEKKKTILELYSLLSQSADRVDHLQSQSHGLPNIGPSSSTFVAYWLRSEEYEKLKETSSWKEFWSGLPGDAGVWREVMTVPKSRFMHASSQEVESGMSSLLKLKQSSDEGYWGVYRHRLSETPDKHTDPNDTFTSPYVTAKASSDKPVISIAKGVGAEIRPGRVRPSIPDNLCFVREGQRQPHCPKEEIDAWIESITPHAQSWITHLNEEREKTGVISLTTHLGHENPSTKSTADPFADVEGDRIPETNQLAYFLDLAHFELAGRSHRGHVQLRKNVMELYGPGGKLSTMGKAALYVELCVLKSGDMDAEYIGCMEGTGLMYLSEA</sequence>
<evidence type="ECO:0000313" key="7">
    <source>
        <dbReference type="Proteomes" id="UP000566819"/>
    </source>
</evidence>
<dbReference type="Proteomes" id="UP000566819">
    <property type="component" value="Unassembled WGS sequence"/>
</dbReference>
<dbReference type="EMBL" id="JAAMPI010000973">
    <property type="protein sequence ID" value="KAF4627420.1"/>
    <property type="molecule type" value="Genomic_DNA"/>
</dbReference>
<keyword evidence="2" id="KW-0349">Heme</keyword>
<evidence type="ECO:0000256" key="3">
    <source>
        <dbReference type="ARBA" id="ARBA00022723"/>
    </source>
</evidence>
<keyword evidence="7" id="KW-1185">Reference proteome</keyword>
<organism evidence="6 7">
    <name type="scientific">Cudoniella acicularis</name>
    <dbReference type="NCBI Taxonomy" id="354080"/>
    <lineage>
        <taxon>Eukaryota</taxon>
        <taxon>Fungi</taxon>
        <taxon>Dikarya</taxon>
        <taxon>Ascomycota</taxon>
        <taxon>Pezizomycotina</taxon>
        <taxon>Leotiomycetes</taxon>
        <taxon>Helotiales</taxon>
        <taxon>Tricladiaceae</taxon>
        <taxon>Cudoniella</taxon>
    </lineage>
</organism>
<comment type="caution">
    <text evidence="6">The sequence shown here is derived from an EMBL/GenBank/DDBJ whole genome shotgun (WGS) entry which is preliminary data.</text>
</comment>
<dbReference type="InterPro" id="IPR025702">
    <property type="entry name" value="OXD"/>
</dbReference>
<comment type="cofactor">
    <cofactor evidence="1">
        <name>heme b</name>
        <dbReference type="ChEBI" id="CHEBI:60344"/>
    </cofactor>
</comment>